<dbReference type="PANTHER" id="PTHR14015">
    <property type="entry name" value="OPIOID GROWTH FACTOR RECEPTOR OGFR ZETA-TYPE OPIOID RECEPTOR"/>
    <property type="match status" value="1"/>
</dbReference>
<dbReference type="Proteomes" id="UP000677054">
    <property type="component" value="Unassembled WGS sequence"/>
</dbReference>
<dbReference type="Pfam" id="PF04664">
    <property type="entry name" value="OGFr_N"/>
    <property type="match status" value="1"/>
</dbReference>
<feature type="domain" description="Opioid growth factor receptor (OGFr) conserved" evidence="2">
    <location>
        <begin position="66"/>
        <end position="133"/>
    </location>
</feature>
<sequence length="161" mass="18323">MRLFVNHTPDSSDSINKGSRPASMWLVANTTRLLELIDQIHQSLSRAGPQTQAVRSANQQDHPELRDNYSFYTNQIPCRPEGMFVDELLASLTANPRDWDTSHGFITWLFPTREIGFNLEAQPLQLHEAQKTARKAPRSQRSKLCQLRHAASRPLPLPLVL</sequence>
<organism evidence="3">
    <name type="scientific">Darwinula stevensoni</name>
    <dbReference type="NCBI Taxonomy" id="69355"/>
    <lineage>
        <taxon>Eukaryota</taxon>
        <taxon>Metazoa</taxon>
        <taxon>Ecdysozoa</taxon>
        <taxon>Arthropoda</taxon>
        <taxon>Crustacea</taxon>
        <taxon>Oligostraca</taxon>
        <taxon>Ostracoda</taxon>
        <taxon>Podocopa</taxon>
        <taxon>Podocopida</taxon>
        <taxon>Darwinulocopina</taxon>
        <taxon>Darwinuloidea</taxon>
        <taxon>Darwinulidae</taxon>
        <taxon>Darwinula</taxon>
    </lineage>
</organism>
<dbReference type="InterPro" id="IPR039574">
    <property type="entry name" value="OGFr"/>
</dbReference>
<evidence type="ECO:0000256" key="1">
    <source>
        <dbReference type="ARBA" id="ARBA00010365"/>
    </source>
</evidence>
<keyword evidence="4" id="KW-1185">Reference proteome</keyword>
<dbReference type="OrthoDB" id="9030204at2759"/>
<dbReference type="InterPro" id="IPR006757">
    <property type="entry name" value="OGF_rcpt"/>
</dbReference>
<proteinExistence type="inferred from homology"/>
<dbReference type="GO" id="GO:0140625">
    <property type="term" value="F:opioid growth factor receptor activity"/>
    <property type="evidence" value="ECO:0007669"/>
    <property type="project" value="InterPro"/>
</dbReference>
<name>A0A7R9FR33_9CRUS</name>
<evidence type="ECO:0000313" key="4">
    <source>
        <dbReference type="Proteomes" id="UP000677054"/>
    </source>
</evidence>
<reference evidence="3" key="1">
    <citation type="submission" date="2020-11" db="EMBL/GenBank/DDBJ databases">
        <authorList>
            <person name="Tran Van P."/>
        </authorList>
    </citation>
    <scope>NUCLEOTIDE SEQUENCE</scope>
</reference>
<accession>A0A7R9FR33</accession>
<protein>
    <recommendedName>
        <fullName evidence="2">Opioid growth factor receptor (OGFr) conserved domain-containing protein</fullName>
    </recommendedName>
</protein>
<dbReference type="EMBL" id="LR903308">
    <property type="protein sequence ID" value="CAD7251748.1"/>
    <property type="molecule type" value="Genomic_DNA"/>
</dbReference>
<comment type="similarity">
    <text evidence="1">Belongs to the opioid growth factor receptor family.</text>
</comment>
<dbReference type="GO" id="GO:0016020">
    <property type="term" value="C:membrane"/>
    <property type="evidence" value="ECO:0007669"/>
    <property type="project" value="InterPro"/>
</dbReference>
<gene>
    <name evidence="3" type="ORF">DSTB1V02_LOCUS11510</name>
</gene>
<dbReference type="AlphaFoldDB" id="A0A7R9FR33"/>
<dbReference type="EMBL" id="CAJPEV010003791">
    <property type="protein sequence ID" value="CAG0900547.1"/>
    <property type="molecule type" value="Genomic_DNA"/>
</dbReference>
<dbReference type="PANTHER" id="PTHR14015:SF2">
    <property type="entry name" value="OPIOID GROWTH FACTOR RECEPTOR (OGFR) CONSERVED DOMAIN-CONTAINING PROTEIN"/>
    <property type="match status" value="1"/>
</dbReference>
<evidence type="ECO:0000313" key="3">
    <source>
        <dbReference type="EMBL" id="CAD7251748.1"/>
    </source>
</evidence>
<evidence type="ECO:0000259" key="2">
    <source>
        <dbReference type="Pfam" id="PF04664"/>
    </source>
</evidence>